<evidence type="ECO:0000259" key="1">
    <source>
        <dbReference type="PROSITE" id="PS50943"/>
    </source>
</evidence>
<dbReference type="Pfam" id="PF22871">
    <property type="entry name" value="AimR"/>
    <property type="match status" value="1"/>
</dbReference>
<dbReference type="NCBIfam" id="NF038310">
    <property type="entry name" value="lysogeny_AimR"/>
    <property type="match status" value="1"/>
</dbReference>
<comment type="caution">
    <text evidence="2">The sequence shown here is derived from an EMBL/GenBank/DDBJ whole genome shotgun (WGS) entry which is preliminary data.</text>
</comment>
<protein>
    <recommendedName>
        <fullName evidence="1">HTH cro/C1-type domain-containing protein</fullName>
    </recommendedName>
</protein>
<dbReference type="InterPro" id="IPR047705">
    <property type="entry name" value="AimR-like"/>
</dbReference>
<dbReference type="GO" id="GO:0003677">
    <property type="term" value="F:DNA binding"/>
    <property type="evidence" value="ECO:0007669"/>
    <property type="project" value="InterPro"/>
</dbReference>
<dbReference type="SUPFAM" id="SSF47413">
    <property type="entry name" value="lambda repressor-like DNA-binding domains"/>
    <property type="match status" value="1"/>
</dbReference>
<dbReference type="InterPro" id="IPR001387">
    <property type="entry name" value="Cro/C1-type_HTH"/>
</dbReference>
<sequence>MKRIMKSILKKIEGKGYTRRSFAEKFGVSRETIRKGVNGQRELALDVFIEIVQALFESKKERREQIEKFIKQVSADLNVRKSLAFCQGAGEHDLMDFLINKHFGKEKLDKFLGAYKLCSYRNKGEKKGEELLKLVNKKRYDKKDECPIIMEMLKVLCMYDERNFNAMWPHARVVDEELTNFEKLPYIKRYLELHHKERLAYIQLLRNNLEEAREIADEMLNSSLDIPIAKSTALCCKAESYIFSDELKAESYILSALSLLEEANVPKSSYKYKAYKTTLAFIYIEFGFNLNKIDVDNLKAEELAYYEGKFGCEKKAWELFEELEGKGMSAFAMYYQAVLRSDIIGLQKALDEFEKNGNILYATLAKRALLKEKVS</sequence>
<name>A0A2A8HH45_9BACI</name>
<organism evidence="2 3">
    <name type="scientific">Bacillus toyonensis</name>
    <dbReference type="NCBI Taxonomy" id="155322"/>
    <lineage>
        <taxon>Bacteria</taxon>
        <taxon>Bacillati</taxon>
        <taxon>Bacillota</taxon>
        <taxon>Bacilli</taxon>
        <taxon>Bacillales</taxon>
        <taxon>Bacillaceae</taxon>
        <taxon>Bacillus</taxon>
        <taxon>Bacillus cereus group</taxon>
    </lineage>
</organism>
<reference evidence="2 3" key="1">
    <citation type="submission" date="2017-09" db="EMBL/GenBank/DDBJ databases">
        <title>Large-scale bioinformatics analysis of Bacillus genomes uncovers conserved roles of natural products in bacterial physiology.</title>
        <authorList>
            <consortium name="Agbiome Team Llc"/>
            <person name="Bleich R.M."/>
            <person name="Grubbs K.J."/>
            <person name="Santa Maria K.C."/>
            <person name="Allen S.E."/>
            <person name="Farag S."/>
            <person name="Shank E.A."/>
            <person name="Bowers A."/>
        </authorList>
    </citation>
    <scope>NUCLEOTIDE SEQUENCE [LARGE SCALE GENOMIC DNA]</scope>
    <source>
        <strain evidence="2 3">AFS021349</strain>
    </source>
</reference>
<accession>A0A2A8HH45</accession>
<dbReference type="Gene3D" id="1.10.260.40">
    <property type="entry name" value="lambda repressor-like DNA-binding domains"/>
    <property type="match status" value="1"/>
</dbReference>
<dbReference type="Proteomes" id="UP000220841">
    <property type="component" value="Unassembled WGS sequence"/>
</dbReference>
<feature type="domain" description="HTH cro/C1-type" evidence="1">
    <location>
        <begin position="8"/>
        <end position="62"/>
    </location>
</feature>
<dbReference type="AlphaFoldDB" id="A0A2A8HH45"/>
<dbReference type="InterPro" id="IPR010982">
    <property type="entry name" value="Lambda_DNA-bd_dom_sf"/>
</dbReference>
<dbReference type="PROSITE" id="PS50943">
    <property type="entry name" value="HTH_CROC1"/>
    <property type="match status" value="1"/>
</dbReference>
<evidence type="ECO:0000313" key="3">
    <source>
        <dbReference type="Proteomes" id="UP000220841"/>
    </source>
</evidence>
<dbReference type="Pfam" id="PF01381">
    <property type="entry name" value="HTH_3"/>
    <property type="match status" value="1"/>
</dbReference>
<dbReference type="EMBL" id="NUBY01000036">
    <property type="protein sequence ID" value="PEQ08294.1"/>
    <property type="molecule type" value="Genomic_DNA"/>
</dbReference>
<dbReference type="CDD" id="cd00093">
    <property type="entry name" value="HTH_XRE"/>
    <property type="match status" value="1"/>
</dbReference>
<dbReference type="RefSeq" id="WP_098226281.1">
    <property type="nucleotide sequence ID" value="NZ_NUBY01000036.1"/>
</dbReference>
<proteinExistence type="predicted"/>
<gene>
    <name evidence="2" type="ORF">CN585_10150</name>
</gene>
<evidence type="ECO:0000313" key="2">
    <source>
        <dbReference type="EMBL" id="PEQ08294.1"/>
    </source>
</evidence>